<feature type="domain" description="Cupin type-1" evidence="1">
    <location>
        <begin position="64"/>
        <end position="127"/>
    </location>
</feature>
<sequence>MPAPKTYNLEPTPLVPNSPYPLIHYPRFFGSDGRNLDALTAYRSFLVNGWETQWIARYGPSQRAHYHSKTHECMTVLSGTATIRFGAADADDDMQTNTNGAGHEGGGVEIHAEPGDVFVIPAGVSHKTFDAKPVAESGFLIPGDGHRTAGGNVEETLKDVKLNGFTMIGAYQHGGEWDFSVGGEHAGRYETVWSVPKPARDPVLGEEREGLSGLWI</sequence>
<gene>
    <name evidence="2" type="ORF">KHLLAP_LOCUS6949</name>
</gene>
<dbReference type="InterPro" id="IPR011051">
    <property type="entry name" value="RmlC_Cupin_sf"/>
</dbReference>
<evidence type="ECO:0000313" key="3">
    <source>
        <dbReference type="Proteomes" id="UP001295740"/>
    </source>
</evidence>
<dbReference type="AlphaFoldDB" id="A0AAI8YIV3"/>
<dbReference type="InterPro" id="IPR047121">
    <property type="entry name" value="YjiB-like"/>
</dbReference>
<comment type="caution">
    <text evidence="2">The sequence shown here is derived from an EMBL/GenBank/DDBJ whole genome shotgun (WGS) entry which is preliminary data.</text>
</comment>
<dbReference type="SUPFAM" id="SSF51182">
    <property type="entry name" value="RmlC-like cupins"/>
    <property type="match status" value="1"/>
</dbReference>
<name>A0AAI8YIV3_9PEZI</name>
<dbReference type="PANTHER" id="PTHR36448:SF3">
    <property type="entry name" value="CUPIN TYPE-2 DOMAIN-CONTAINING PROTEIN"/>
    <property type="match status" value="1"/>
</dbReference>
<proteinExistence type="predicted"/>
<evidence type="ECO:0000259" key="1">
    <source>
        <dbReference type="Pfam" id="PF00190"/>
    </source>
</evidence>
<dbReference type="CDD" id="cd02219">
    <property type="entry name" value="cupin_YjlB-like"/>
    <property type="match status" value="1"/>
</dbReference>
<dbReference type="PANTHER" id="PTHR36448">
    <property type="entry name" value="BLR7373 PROTEIN"/>
    <property type="match status" value="1"/>
</dbReference>
<reference evidence="2" key="1">
    <citation type="submission" date="2023-10" db="EMBL/GenBank/DDBJ databases">
        <authorList>
            <person name="Hackl T."/>
        </authorList>
    </citation>
    <scope>NUCLEOTIDE SEQUENCE</scope>
</reference>
<protein>
    <submittedName>
        <fullName evidence="2">Uu.00g006110.m01.CDS01</fullName>
    </submittedName>
</protein>
<accession>A0AAI8YIV3</accession>
<dbReference type="EMBL" id="CAUWAG010000008">
    <property type="protein sequence ID" value="CAJ2506481.1"/>
    <property type="molecule type" value="Genomic_DNA"/>
</dbReference>
<organism evidence="2 3">
    <name type="scientific">Anthostomella pinea</name>
    <dbReference type="NCBI Taxonomy" id="933095"/>
    <lineage>
        <taxon>Eukaryota</taxon>
        <taxon>Fungi</taxon>
        <taxon>Dikarya</taxon>
        <taxon>Ascomycota</taxon>
        <taxon>Pezizomycotina</taxon>
        <taxon>Sordariomycetes</taxon>
        <taxon>Xylariomycetidae</taxon>
        <taxon>Xylariales</taxon>
        <taxon>Xylariaceae</taxon>
        <taxon>Anthostomella</taxon>
    </lineage>
</organism>
<dbReference type="Pfam" id="PF00190">
    <property type="entry name" value="Cupin_1"/>
    <property type="match status" value="1"/>
</dbReference>
<evidence type="ECO:0000313" key="2">
    <source>
        <dbReference type="EMBL" id="CAJ2506481.1"/>
    </source>
</evidence>
<dbReference type="Gene3D" id="2.60.120.10">
    <property type="entry name" value="Jelly Rolls"/>
    <property type="match status" value="1"/>
</dbReference>
<dbReference type="InterPro" id="IPR006045">
    <property type="entry name" value="Cupin_1"/>
</dbReference>
<dbReference type="Proteomes" id="UP001295740">
    <property type="component" value="Unassembled WGS sequence"/>
</dbReference>
<keyword evidence="3" id="KW-1185">Reference proteome</keyword>
<dbReference type="InterPro" id="IPR014710">
    <property type="entry name" value="RmlC-like_jellyroll"/>
</dbReference>